<evidence type="ECO:0000256" key="5">
    <source>
        <dbReference type="RuleBase" id="RU000383"/>
    </source>
</evidence>
<keyword evidence="4" id="KW-0131">Cell cycle</keyword>
<sequence>MAYNNPDFFVETDEPQFPRLHSKEHIRMLARNRQAMIGEELSRLASEEYLEDIMQHLCYMEDETIPDVNLIDMQREIQWFMRPFLIDFLIEAHAAFQLQPETLFLTVNLLDRYCSKRVVYKQHYQLVGCAALLIAAKYGDKKDRVPQINELNNMCCGLYDSGMFTQMEMHVLNTLEWIIGHPTVDFFSQLIVAEDGDDREVEHMAAYICEIALYHRDFVSIKPSIMARSSLALARAILQRPEVNDGEWDQTSSGTLRTLLQHLGQPSATLTRKYSAPNMSRAAITLAEFLAHQAAISRRAEPPTPPAEQALVSKSGNIYSTPQKGHGAVMGVADGYMTPPITPDGIQFGTVDPMNKYVPPRCPVTPTPQVTQAAAYAPQQQQPQHLLHPDTAYSHYEFSSHMMAH</sequence>
<dbReference type="Proteomes" id="UP000758603">
    <property type="component" value="Unassembled WGS sequence"/>
</dbReference>
<dbReference type="GO" id="GO:0051301">
    <property type="term" value="P:cell division"/>
    <property type="evidence" value="ECO:0007669"/>
    <property type="project" value="UniProtKB-KW"/>
</dbReference>
<keyword evidence="2" id="KW-0132">Cell division</keyword>
<dbReference type="EMBL" id="JAGPXC010000002">
    <property type="protein sequence ID" value="KAH6657112.1"/>
    <property type="molecule type" value="Genomic_DNA"/>
</dbReference>
<dbReference type="OrthoDB" id="5590282at2759"/>
<reference evidence="8" key="1">
    <citation type="journal article" date="2021" name="Nat. Commun.">
        <title>Genetic determinants of endophytism in the Arabidopsis root mycobiome.</title>
        <authorList>
            <person name="Mesny F."/>
            <person name="Miyauchi S."/>
            <person name="Thiergart T."/>
            <person name="Pickel B."/>
            <person name="Atanasova L."/>
            <person name="Karlsson M."/>
            <person name="Huettel B."/>
            <person name="Barry K.W."/>
            <person name="Haridas S."/>
            <person name="Chen C."/>
            <person name="Bauer D."/>
            <person name="Andreopoulos W."/>
            <person name="Pangilinan J."/>
            <person name="LaButti K."/>
            <person name="Riley R."/>
            <person name="Lipzen A."/>
            <person name="Clum A."/>
            <person name="Drula E."/>
            <person name="Henrissat B."/>
            <person name="Kohler A."/>
            <person name="Grigoriev I.V."/>
            <person name="Martin F.M."/>
            <person name="Hacquard S."/>
        </authorList>
    </citation>
    <scope>NUCLEOTIDE SEQUENCE</scope>
    <source>
        <strain evidence="8">MPI-SDFR-AT-0073</strain>
    </source>
</reference>
<evidence type="ECO:0000256" key="2">
    <source>
        <dbReference type="ARBA" id="ARBA00022618"/>
    </source>
</evidence>
<dbReference type="InterPro" id="IPR036915">
    <property type="entry name" value="Cyclin-like_sf"/>
</dbReference>
<comment type="caution">
    <text evidence="8">The sequence shown here is derived from an EMBL/GenBank/DDBJ whole genome shotgun (WGS) entry which is preliminary data.</text>
</comment>
<dbReference type="InterPro" id="IPR004367">
    <property type="entry name" value="Cyclin_C-dom"/>
</dbReference>
<dbReference type="SUPFAM" id="SSF47954">
    <property type="entry name" value="Cyclin-like"/>
    <property type="match status" value="2"/>
</dbReference>
<dbReference type="CDD" id="cd20559">
    <property type="entry name" value="CYCLIN_ScCLN_like"/>
    <property type="match status" value="1"/>
</dbReference>
<evidence type="ECO:0000256" key="1">
    <source>
        <dbReference type="ARBA" id="ARBA00008742"/>
    </source>
</evidence>
<dbReference type="GeneID" id="70135636"/>
<feature type="domain" description="Cyclin-like" evidence="6">
    <location>
        <begin position="185"/>
        <end position="265"/>
    </location>
</feature>
<evidence type="ECO:0000313" key="9">
    <source>
        <dbReference type="Proteomes" id="UP000758603"/>
    </source>
</evidence>
<dbReference type="GO" id="GO:0016538">
    <property type="term" value="F:cyclin-dependent protein serine/threonine kinase regulator activity"/>
    <property type="evidence" value="ECO:0007669"/>
    <property type="project" value="UniProtKB-ARBA"/>
</dbReference>
<comment type="similarity">
    <text evidence="1 5">Belongs to the cyclin family.</text>
</comment>
<proteinExistence type="inferred from homology"/>
<evidence type="ECO:0000256" key="4">
    <source>
        <dbReference type="ARBA" id="ARBA00023306"/>
    </source>
</evidence>
<name>A0A9P8US48_9PEZI</name>
<dbReference type="SMART" id="SM00385">
    <property type="entry name" value="CYCLIN"/>
    <property type="match status" value="2"/>
</dbReference>
<dbReference type="FunFam" id="1.10.472.10:FF:000010">
    <property type="entry name" value="G1/S-specific cyclin Cln1"/>
    <property type="match status" value="1"/>
</dbReference>
<dbReference type="AlphaFoldDB" id="A0A9P8US48"/>
<protein>
    <submittedName>
        <fullName evidence="8">Cyclin-like protein</fullName>
    </submittedName>
</protein>
<dbReference type="GO" id="GO:0044843">
    <property type="term" value="P:cell cycle G1/S phase transition"/>
    <property type="evidence" value="ECO:0007669"/>
    <property type="project" value="UniProtKB-ARBA"/>
</dbReference>
<accession>A0A9P8US48</accession>
<dbReference type="GO" id="GO:0051726">
    <property type="term" value="P:regulation of cell cycle"/>
    <property type="evidence" value="ECO:0007669"/>
    <property type="project" value="UniProtKB-ARBA"/>
</dbReference>
<dbReference type="InterPro" id="IPR048258">
    <property type="entry name" value="Cyclins_cyclin-box"/>
</dbReference>
<evidence type="ECO:0000259" key="6">
    <source>
        <dbReference type="SMART" id="SM00385"/>
    </source>
</evidence>
<dbReference type="CDD" id="cd20537">
    <property type="entry name" value="CYCLIN_CCNO-like_rpt2"/>
    <property type="match status" value="1"/>
</dbReference>
<dbReference type="InterPro" id="IPR006671">
    <property type="entry name" value="Cyclin_N"/>
</dbReference>
<dbReference type="Pfam" id="PF02984">
    <property type="entry name" value="Cyclin_C"/>
    <property type="match status" value="1"/>
</dbReference>
<dbReference type="PROSITE" id="PS00292">
    <property type="entry name" value="CYCLINS"/>
    <property type="match status" value="1"/>
</dbReference>
<dbReference type="Gene3D" id="1.10.472.10">
    <property type="entry name" value="Cyclin-like"/>
    <property type="match status" value="2"/>
</dbReference>
<feature type="domain" description="Cyclin C-terminal" evidence="7">
    <location>
        <begin position="182"/>
        <end position="287"/>
    </location>
</feature>
<dbReference type="PANTHER" id="PTHR10177">
    <property type="entry name" value="CYCLINS"/>
    <property type="match status" value="1"/>
</dbReference>
<evidence type="ECO:0000259" key="7">
    <source>
        <dbReference type="SMART" id="SM01332"/>
    </source>
</evidence>
<gene>
    <name evidence="8" type="ORF">BKA67DRAFT_655403</name>
</gene>
<organism evidence="8 9">
    <name type="scientific">Truncatella angustata</name>
    <dbReference type="NCBI Taxonomy" id="152316"/>
    <lineage>
        <taxon>Eukaryota</taxon>
        <taxon>Fungi</taxon>
        <taxon>Dikarya</taxon>
        <taxon>Ascomycota</taxon>
        <taxon>Pezizomycotina</taxon>
        <taxon>Sordariomycetes</taxon>
        <taxon>Xylariomycetidae</taxon>
        <taxon>Amphisphaeriales</taxon>
        <taxon>Sporocadaceae</taxon>
        <taxon>Truncatella</taxon>
    </lineage>
</organism>
<dbReference type="InterPro" id="IPR013763">
    <property type="entry name" value="Cyclin-like_dom"/>
</dbReference>
<keyword evidence="3 5" id="KW-0195">Cyclin</keyword>
<feature type="domain" description="Cyclin-like" evidence="6">
    <location>
        <begin position="87"/>
        <end position="173"/>
    </location>
</feature>
<dbReference type="SMART" id="SM01332">
    <property type="entry name" value="Cyclin_C"/>
    <property type="match status" value="1"/>
</dbReference>
<dbReference type="InterPro" id="IPR039361">
    <property type="entry name" value="Cyclin"/>
</dbReference>
<dbReference type="Pfam" id="PF00134">
    <property type="entry name" value="Cyclin_N"/>
    <property type="match status" value="1"/>
</dbReference>
<evidence type="ECO:0000256" key="3">
    <source>
        <dbReference type="ARBA" id="ARBA00023127"/>
    </source>
</evidence>
<evidence type="ECO:0000313" key="8">
    <source>
        <dbReference type="EMBL" id="KAH6657112.1"/>
    </source>
</evidence>
<dbReference type="RefSeq" id="XP_045961346.1">
    <property type="nucleotide sequence ID" value="XM_046106745.1"/>
</dbReference>
<keyword evidence="9" id="KW-1185">Reference proteome</keyword>